<dbReference type="OMA" id="ERCFVEQ"/>
<sequence>MTETDATGTGVVAASAGARFMPPEELAMQSLTKQLYKSRLFRGVYLERCFVEQLGGYRDVIVLQRSERDLEKQLLSSAEQLQLFYQRFVPNMWVGITRGSVGSYKHIPHPAQLDTCIWTELSDLAFGEYWFSIKTLRFRSQEVQIKLKMIRPVEDEPLPTPRPSLKKSSPSRALTSGDSPRVDVDDEVQPQPQIGLADFLEVLQQWRQSIVTTTYEFMANDVNKRNIIGTIRFMCLIAFSILSGAAVALRFMGIFAVRFLFELSRFTHTATPIIFKLIEFVNRIVGAIFVLIAMIWKDLFVNRGGSAPRQQALEANNQFKSITYENSEQRHRSPRYGSSYYR</sequence>
<accession>A0A484B884</accession>
<evidence type="ECO:0000256" key="2">
    <source>
        <dbReference type="SAM" id="Phobius"/>
    </source>
</evidence>
<keyword evidence="2" id="KW-1133">Transmembrane helix</keyword>
<evidence type="ECO:0000313" key="4">
    <source>
        <dbReference type="Proteomes" id="UP000295192"/>
    </source>
</evidence>
<dbReference type="AlphaFoldDB" id="A0A484B884"/>
<protein>
    <submittedName>
        <fullName evidence="3">Uncharacterized protein</fullName>
    </submittedName>
</protein>
<reference evidence="3 4" key="1">
    <citation type="journal article" date="2019" name="J. Hered.">
        <title>An Improved Genome Assembly for Drosophila navojoa, the Basal Species in the mojavensis Cluster.</title>
        <authorList>
            <person name="Vanderlinde T."/>
            <person name="Dupim E.G."/>
            <person name="Nazario-Yepiz N.O."/>
            <person name="Carvalho A.B."/>
        </authorList>
    </citation>
    <scope>NUCLEOTIDE SEQUENCE [LARGE SCALE GENOMIC DNA]</scope>
    <source>
        <strain evidence="3">Navoj_Jal97</strain>
        <tissue evidence="3">Whole organism</tissue>
    </source>
</reference>
<feature type="transmembrane region" description="Helical" evidence="2">
    <location>
        <begin position="273"/>
        <end position="296"/>
    </location>
</feature>
<dbReference type="OrthoDB" id="6362496at2759"/>
<evidence type="ECO:0000313" key="3">
    <source>
        <dbReference type="EMBL" id="TDG45087.1"/>
    </source>
</evidence>
<comment type="caution">
    <text evidence="3">The sequence shown here is derived from an EMBL/GenBank/DDBJ whole genome shotgun (WGS) entry which is preliminary data.</text>
</comment>
<keyword evidence="4" id="KW-1185">Reference proteome</keyword>
<evidence type="ECO:0000256" key="1">
    <source>
        <dbReference type="SAM" id="MobiDB-lite"/>
    </source>
</evidence>
<feature type="transmembrane region" description="Helical" evidence="2">
    <location>
        <begin position="233"/>
        <end position="261"/>
    </location>
</feature>
<keyword evidence="2" id="KW-0812">Transmembrane</keyword>
<proteinExistence type="predicted"/>
<organism evidence="3 4">
    <name type="scientific">Drosophila navojoa</name>
    <name type="common">Fruit fly</name>
    <dbReference type="NCBI Taxonomy" id="7232"/>
    <lineage>
        <taxon>Eukaryota</taxon>
        <taxon>Metazoa</taxon>
        <taxon>Ecdysozoa</taxon>
        <taxon>Arthropoda</taxon>
        <taxon>Hexapoda</taxon>
        <taxon>Insecta</taxon>
        <taxon>Pterygota</taxon>
        <taxon>Neoptera</taxon>
        <taxon>Endopterygota</taxon>
        <taxon>Diptera</taxon>
        <taxon>Brachycera</taxon>
        <taxon>Muscomorpha</taxon>
        <taxon>Ephydroidea</taxon>
        <taxon>Drosophilidae</taxon>
        <taxon>Drosophila</taxon>
    </lineage>
</organism>
<dbReference type="Proteomes" id="UP000295192">
    <property type="component" value="Unassembled WGS sequence"/>
</dbReference>
<dbReference type="KEGG" id="dnv:108660355"/>
<name>A0A484B884_DRONA</name>
<gene>
    <name evidence="3" type="ORF">AWZ03_008512</name>
</gene>
<keyword evidence="2" id="KW-0472">Membrane</keyword>
<dbReference type="EMBL" id="LSRL02000086">
    <property type="protein sequence ID" value="TDG45087.1"/>
    <property type="molecule type" value="Genomic_DNA"/>
</dbReference>
<feature type="region of interest" description="Disordered" evidence="1">
    <location>
        <begin position="154"/>
        <end position="185"/>
    </location>
</feature>